<evidence type="ECO:0000313" key="2">
    <source>
        <dbReference type="EMBL" id="ESJ95121.1"/>
    </source>
</evidence>
<protein>
    <submittedName>
        <fullName evidence="2">Uncharacterized protein</fullName>
    </submittedName>
</protein>
<dbReference type="RefSeq" id="WP_004645880.1">
    <property type="nucleotide sequence ID" value="NZ_KI530561.1"/>
</dbReference>
<keyword evidence="1" id="KW-0812">Transmembrane</keyword>
<name>A0ABN0PX50_ACILW</name>
<comment type="caution">
    <text evidence="2">The sequence shown here is derived from an EMBL/GenBank/DDBJ whole genome shotgun (WGS) entry which is preliminary data.</text>
</comment>
<gene>
    <name evidence="2" type="ORF">P800_01850</name>
</gene>
<keyword evidence="1" id="KW-0472">Membrane</keyword>
<dbReference type="Proteomes" id="UP000018465">
    <property type="component" value="Unassembled WGS sequence"/>
</dbReference>
<evidence type="ECO:0000256" key="1">
    <source>
        <dbReference type="SAM" id="Phobius"/>
    </source>
</evidence>
<organism evidence="2 3">
    <name type="scientific">Acinetobacter lwoffii NCTC 5866 = CIP 64.10 = NIPH 512</name>
    <dbReference type="NCBI Taxonomy" id="981327"/>
    <lineage>
        <taxon>Bacteria</taxon>
        <taxon>Pseudomonadati</taxon>
        <taxon>Pseudomonadota</taxon>
        <taxon>Gammaproteobacteria</taxon>
        <taxon>Moraxellales</taxon>
        <taxon>Moraxellaceae</taxon>
        <taxon>Acinetobacter</taxon>
    </lineage>
</organism>
<dbReference type="EMBL" id="AYHO01000003">
    <property type="protein sequence ID" value="ESJ95121.1"/>
    <property type="molecule type" value="Genomic_DNA"/>
</dbReference>
<reference evidence="2 3" key="1">
    <citation type="submission" date="2013-10" db="EMBL/GenBank/DDBJ databases">
        <title>The Genome Sequence of Acinetobacter lwoffii NIPH 512.</title>
        <authorList>
            <consortium name="The Broad Institute Genomics Platform"/>
            <consortium name="The Broad Institute Genome Sequencing Center for Infectious Disease"/>
            <person name="Cerqueira G."/>
            <person name="Feldgarden M."/>
            <person name="Courvalin P."/>
            <person name="Grillot-Courvalin C."/>
            <person name="Clermont D."/>
            <person name="Rocha E."/>
            <person name="Yoon E.-J."/>
            <person name="Nemec A."/>
            <person name="Young S.K."/>
            <person name="Zeng Q."/>
            <person name="Gargeya S."/>
            <person name="Fitzgerald M."/>
            <person name="Abouelleil A."/>
            <person name="Alvarado L."/>
            <person name="Berlin A.M."/>
            <person name="Chapman S.B."/>
            <person name="Gainer-Dewar J."/>
            <person name="Goldberg J."/>
            <person name="Gnerre S."/>
            <person name="Griggs A."/>
            <person name="Gujja S."/>
            <person name="Hansen M."/>
            <person name="Howarth C."/>
            <person name="Imamovic A."/>
            <person name="Ireland A."/>
            <person name="Larimer J."/>
            <person name="McCowan C."/>
            <person name="Murphy C."/>
            <person name="Pearson M."/>
            <person name="Poon T.W."/>
            <person name="Priest M."/>
            <person name="Roberts A."/>
            <person name="Saif S."/>
            <person name="Shea T."/>
            <person name="Sykes S."/>
            <person name="Wortman J."/>
            <person name="Nusbaum C."/>
            <person name="Birren B."/>
        </authorList>
    </citation>
    <scope>NUCLEOTIDE SEQUENCE [LARGE SCALE GENOMIC DNA]</scope>
    <source>
        <strain evidence="2 3">NIPH 512</strain>
    </source>
</reference>
<keyword evidence="1" id="KW-1133">Transmembrane helix</keyword>
<proteinExistence type="predicted"/>
<feature type="transmembrane region" description="Helical" evidence="1">
    <location>
        <begin position="7"/>
        <end position="26"/>
    </location>
</feature>
<keyword evidence="3" id="KW-1185">Reference proteome</keyword>
<accession>A0ABN0PX50</accession>
<sequence>MKKAASMLGACVIAIFGTTGLGFYFYNSQTNIDQSKITGSNSLNNSSMNVTYNINHHHFYATEQSKK</sequence>
<evidence type="ECO:0000313" key="3">
    <source>
        <dbReference type="Proteomes" id="UP000018465"/>
    </source>
</evidence>